<dbReference type="GO" id="GO:0005634">
    <property type="term" value="C:nucleus"/>
    <property type="evidence" value="ECO:0007669"/>
    <property type="project" value="TreeGrafter"/>
</dbReference>
<feature type="domain" description="TRUD" evidence="4">
    <location>
        <begin position="307"/>
        <end position="502"/>
    </location>
</feature>
<dbReference type="GO" id="GO:0009982">
    <property type="term" value="F:pseudouridine synthase activity"/>
    <property type="evidence" value="ECO:0007669"/>
    <property type="project" value="InterPro"/>
</dbReference>
<accession>A0A0B2UKC4</accession>
<dbReference type="SUPFAM" id="SSF55120">
    <property type="entry name" value="Pseudouridine synthase"/>
    <property type="match status" value="2"/>
</dbReference>
<evidence type="ECO:0000256" key="1">
    <source>
        <dbReference type="ARBA" id="ARBA00007953"/>
    </source>
</evidence>
<dbReference type="InterPro" id="IPR001656">
    <property type="entry name" value="PsdUridine_synth_TruD"/>
</dbReference>
<dbReference type="Proteomes" id="UP000031056">
    <property type="component" value="Unassembled WGS sequence"/>
</dbReference>
<dbReference type="GO" id="GO:0001522">
    <property type="term" value="P:pseudouridine synthesis"/>
    <property type="evidence" value="ECO:0007669"/>
    <property type="project" value="InterPro"/>
</dbReference>
<dbReference type="RefSeq" id="XP_014563502.1">
    <property type="nucleotide sequence ID" value="XM_014708016.1"/>
</dbReference>
<dbReference type="Pfam" id="PF01142">
    <property type="entry name" value="TruD"/>
    <property type="match status" value="1"/>
</dbReference>
<name>A0A0B2UKC4_9MICR</name>
<evidence type="ECO:0000256" key="2">
    <source>
        <dbReference type="ARBA" id="ARBA00022694"/>
    </source>
</evidence>
<dbReference type="HOGENOM" id="CLU_005281_3_0_1"/>
<dbReference type="Gene3D" id="3.30.2350.20">
    <property type="entry name" value="TruD, catalytic domain"/>
    <property type="match status" value="2"/>
</dbReference>
<keyword evidence="3" id="KW-0413">Isomerase</keyword>
<reference evidence="5 6" key="1">
    <citation type="journal article" date="2014" name="MBio">
        <title>The Ordospora colligata genome; evolution of extreme reduction in microsporidia and host-to-parasite horizontal gene transfer.</title>
        <authorList>
            <person name="Pombert J.-F."/>
            <person name="Haag K.L."/>
            <person name="Beidas S."/>
            <person name="Ebert D."/>
            <person name="Keeling P.J."/>
        </authorList>
    </citation>
    <scope>NUCLEOTIDE SEQUENCE [LARGE SCALE GENOMIC DNA]</scope>
    <source>
        <strain evidence="5 6">OC4</strain>
    </source>
</reference>
<dbReference type="AlphaFoldDB" id="A0A0B2UKC4"/>
<comment type="similarity">
    <text evidence="1">Belongs to the pseudouridine synthase TruD family.</text>
</comment>
<dbReference type="InterPro" id="IPR020103">
    <property type="entry name" value="PsdUridine_synth_cat_dom_sf"/>
</dbReference>
<dbReference type="InParanoid" id="A0A0B2UKC4"/>
<dbReference type="GO" id="GO:0003723">
    <property type="term" value="F:RNA binding"/>
    <property type="evidence" value="ECO:0007669"/>
    <property type="project" value="InterPro"/>
</dbReference>
<dbReference type="InterPro" id="IPR011760">
    <property type="entry name" value="PsdUridine_synth_TruD_insert"/>
</dbReference>
<evidence type="ECO:0000259" key="4">
    <source>
        <dbReference type="PROSITE" id="PS50984"/>
    </source>
</evidence>
<dbReference type="InterPro" id="IPR042214">
    <property type="entry name" value="TruD_catalytic"/>
</dbReference>
<evidence type="ECO:0000256" key="3">
    <source>
        <dbReference type="ARBA" id="ARBA00023235"/>
    </source>
</evidence>
<evidence type="ECO:0000313" key="5">
    <source>
        <dbReference type="EMBL" id="KHN69460.1"/>
    </source>
</evidence>
<dbReference type="InterPro" id="IPR020119">
    <property type="entry name" value="PsdUridine_synth_TruD_CS"/>
</dbReference>
<dbReference type="VEuPathDB" id="MicrosporidiaDB:M896_070260"/>
<sequence>MAEECEMIGVKKFFGSHIEENNCVLKKTAFDFVVQEITESKVCGVSPIVNYDKYMDGKMMVEYIGQEECERAKRTEMHKILKYYPFVKAKTIDGRICIEETDIDFYSFVMQKVMFNTIDAGKWICRRLGVLSTLFQFAGNKDKRAVTFQEVTVKCSFMKLYELAVELNKGSNVMGWEEYIEQGHTNESIEESNKKMETEMLIYSKKSVEEKECFTESNKMCNETEGKYTKCNGNTEDGDISMNVNEVTKDEDNGMNTDCDERLKSSIKIFDIRKSCSKKMGDLNGNRFSVVVRGFTDKNVVKRLEEGFLNYFGQQRFGNKLMNHVIGQYILEKKYDEAVDEIMKCGRCHEMYTSGRYEEAMSIGDSTEKYILKSKAKGMKAKDIVFGMRRELRMLYLHSCQSRKFNDAINERIEKGKSVLKGDLVLVGDDVIEVHNPEDFKITDVVLRLEKMDNKLLKGGFRKMVETAYNVGVDDCEEGIVIKFCLKSSCYATMALREVIGNSVMNRVKI</sequence>
<dbReference type="OrthoDB" id="447290at2759"/>
<evidence type="ECO:0000313" key="6">
    <source>
        <dbReference type="Proteomes" id="UP000031056"/>
    </source>
</evidence>
<dbReference type="GeneID" id="26261995"/>
<dbReference type="PANTHER" id="PTHR13326:SF21">
    <property type="entry name" value="PSEUDOURIDYLATE SYNTHASE PUS7L"/>
    <property type="match status" value="1"/>
</dbReference>
<comment type="caution">
    <text evidence="5">The sequence shown here is derived from an EMBL/GenBank/DDBJ whole genome shotgun (WGS) entry which is preliminary data.</text>
</comment>
<keyword evidence="6" id="KW-1185">Reference proteome</keyword>
<dbReference type="STRING" id="1354746.A0A0B2UKC4"/>
<protein>
    <submittedName>
        <fullName evidence="5">TruD-like pseudouridine synthase</fullName>
    </submittedName>
</protein>
<dbReference type="PANTHER" id="PTHR13326">
    <property type="entry name" value="TRNA PSEUDOURIDINE SYNTHASE D"/>
    <property type="match status" value="1"/>
</dbReference>
<keyword evidence="2" id="KW-0819">tRNA processing</keyword>
<dbReference type="PROSITE" id="PS01268">
    <property type="entry name" value="UPF0024"/>
    <property type="match status" value="1"/>
</dbReference>
<dbReference type="GO" id="GO:0008033">
    <property type="term" value="P:tRNA processing"/>
    <property type="evidence" value="ECO:0007669"/>
    <property type="project" value="UniProtKB-KW"/>
</dbReference>
<organism evidence="5 6">
    <name type="scientific">Ordospora colligata OC4</name>
    <dbReference type="NCBI Taxonomy" id="1354746"/>
    <lineage>
        <taxon>Eukaryota</taxon>
        <taxon>Fungi</taxon>
        <taxon>Fungi incertae sedis</taxon>
        <taxon>Microsporidia</taxon>
        <taxon>Ordosporidae</taxon>
        <taxon>Ordospora</taxon>
    </lineage>
</organism>
<dbReference type="EMBL" id="JOKQ01000007">
    <property type="protein sequence ID" value="KHN69460.1"/>
    <property type="molecule type" value="Genomic_DNA"/>
</dbReference>
<proteinExistence type="inferred from homology"/>
<dbReference type="PROSITE" id="PS50984">
    <property type="entry name" value="TRUD"/>
    <property type="match status" value="1"/>
</dbReference>
<gene>
    <name evidence="5" type="ORF">M896_070260</name>
</gene>